<dbReference type="GO" id="GO:0005634">
    <property type="term" value="C:nucleus"/>
    <property type="evidence" value="ECO:0007669"/>
    <property type="project" value="UniProtKB-SubCell"/>
</dbReference>
<comment type="similarity">
    <text evidence="2">Belongs to the helicase family. RecQ subfamily.</text>
</comment>
<keyword evidence="10" id="KW-0539">Nucleus</keyword>
<dbReference type="Gene3D" id="1.10.472.10">
    <property type="entry name" value="Cyclin-like"/>
    <property type="match status" value="1"/>
</dbReference>
<evidence type="ECO:0000256" key="2">
    <source>
        <dbReference type="ARBA" id="ARBA00005446"/>
    </source>
</evidence>
<evidence type="ECO:0000259" key="17">
    <source>
        <dbReference type="PROSITE" id="PS51194"/>
    </source>
</evidence>
<dbReference type="Pfam" id="PF00271">
    <property type="entry name" value="Helicase_C"/>
    <property type="match status" value="1"/>
</dbReference>
<dbReference type="PANTHER" id="PTHR13710:SF152">
    <property type="entry name" value="ATP-DEPENDENT DNA HELICASE Q5"/>
    <property type="match status" value="1"/>
</dbReference>
<dbReference type="SUPFAM" id="SSF52540">
    <property type="entry name" value="P-loop containing nucleoside triphosphate hydrolases"/>
    <property type="match status" value="1"/>
</dbReference>
<dbReference type="NCBIfam" id="TIGR00614">
    <property type="entry name" value="recQ_fam"/>
    <property type="match status" value="1"/>
</dbReference>
<evidence type="ECO:0000256" key="6">
    <source>
        <dbReference type="ARBA" id="ARBA00022806"/>
    </source>
</evidence>
<dbReference type="PROSITE" id="PS51194">
    <property type="entry name" value="HELICASE_CTER"/>
    <property type="match status" value="1"/>
</dbReference>
<keyword evidence="3" id="KW-0479">Metal-binding</keyword>
<evidence type="ECO:0000256" key="9">
    <source>
        <dbReference type="ARBA" id="ARBA00023235"/>
    </source>
</evidence>
<keyword evidence="19" id="KW-1185">Reference proteome</keyword>
<dbReference type="PROSITE" id="PS00690">
    <property type="entry name" value="DEAH_ATP_HELICASE"/>
    <property type="match status" value="1"/>
</dbReference>
<evidence type="ECO:0000313" key="18">
    <source>
        <dbReference type="EMBL" id="KAL3390148.1"/>
    </source>
</evidence>
<evidence type="ECO:0000256" key="12">
    <source>
        <dbReference type="ARBA" id="ARBA00034808"/>
    </source>
</evidence>
<keyword evidence="7" id="KW-0067">ATP-binding</keyword>
<comment type="caution">
    <text evidence="18">The sequence shown here is derived from an EMBL/GenBank/DDBJ whole genome shotgun (WGS) entry which is preliminary data.</text>
</comment>
<dbReference type="SMART" id="SM00490">
    <property type="entry name" value="HELICc"/>
    <property type="match status" value="1"/>
</dbReference>
<keyword evidence="9" id="KW-0413">Isomerase</keyword>
<feature type="domain" description="Helicase C-terminal" evidence="17">
    <location>
        <begin position="599"/>
        <end position="753"/>
    </location>
</feature>
<feature type="region of interest" description="Disordered" evidence="15">
    <location>
        <begin position="1362"/>
        <end position="1408"/>
    </location>
</feature>
<dbReference type="FunFam" id="3.40.50.300:FF:000444">
    <property type="entry name" value="ATP-dependent DNA helicase"/>
    <property type="match status" value="1"/>
</dbReference>
<organism evidence="18 19">
    <name type="scientific">Trichogramma kaykai</name>
    <dbReference type="NCBI Taxonomy" id="54128"/>
    <lineage>
        <taxon>Eukaryota</taxon>
        <taxon>Metazoa</taxon>
        <taxon>Ecdysozoa</taxon>
        <taxon>Arthropoda</taxon>
        <taxon>Hexapoda</taxon>
        <taxon>Insecta</taxon>
        <taxon>Pterygota</taxon>
        <taxon>Neoptera</taxon>
        <taxon>Endopterygota</taxon>
        <taxon>Hymenoptera</taxon>
        <taxon>Apocrita</taxon>
        <taxon>Proctotrupomorpha</taxon>
        <taxon>Chalcidoidea</taxon>
        <taxon>Trichogrammatidae</taxon>
        <taxon>Trichogramma</taxon>
    </lineage>
</organism>
<dbReference type="InterPro" id="IPR027417">
    <property type="entry name" value="P-loop_NTPase"/>
</dbReference>
<comment type="similarity">
    <text evidence="14">Belongs to the cyclin family.</text>
</comment>
<reference evidence="18 19" key="1">
    <citation type="journal article" date="2024" name="bioRxiv">
        <title>A reference genome for Trichogramma kaykai: A tiny desert-dwelling parasitoid wasp with competing sex-ratio distorters.</title>
        <authorList>
            <person name="Culotta J."/>
            <person name="Lindsey A.R."/>
        </authorList>
    </citation>
    <scope>NUCLEOTIDE SEQUENCE [LARGE SCALE GENOMIC DNA]</scope>
    <source>
        <strain evidence="18 19">KSX58</strain>
    </source>
</reference>
<dbReference type="SMART" id="SM00487">
    <property type="entry name" value="DEXDc"/>
    <property type="match status" value="1"/>
</dbReference>
<comment type="catalytic activity">
    <reaction evidence="13">
        <text>ATP + H2O = ADP + phosphate + H(+)</text>
        <dbReference type="Rhea" id="RHEA:13065"/>
        <dbReference type="ChEBI" id="CHEBI:15377"/>
        <dbReference type="ChEBI" id="CHEBI:15378"/>
        <dbReference type="ChEBI" id="CHEBI:30616"/>
        <dbReference type="ChEBI" id="CHEBI:43474"/>
        <dbReference type="ChEBI" id="CHEBI:456216"/>
    </reaction>
</comment>
<dbReference type="InterPro" id="IPR002464">
    <property type="entry name" value="DNA/RNA_helicase_DEAH_CS"/>
</dbReference>
<keyword evidence="5" id="KW-0378">Hydrolase</keyword>
<evidence type="ECO:0000313" key="19">
    <source>
        <dbReference type="Proteomes" id="UP001627154"/>
    </source>
</evidence>
<feature type="compositionally biased region" description="Basic and acidic residues" evidence="15">
    <location>
        <begin position="1362"/>
        <end position="1384"/>
    </location>
</feature>
<evidence type="ECO:0000256" key="15">
    <source>
        <dbReference type="SAM" id="MobiDB-lite"/>
    </source>
</evidence>
<evidence type="ECO:0000256" key="4">
    <source>
        <dbReference type="ARBA" id="ARBA00022741"/>
    </source>
</evidence>
<dbReference type="InterPro" id="IPR014001">
    <property type="entry name" value="Helicase_ATP-bd"/>
</dbReference>
<dbReference type="InterPro" id="IPR032284">
    <property type="entry name" value="RecQ_Zn-bd"/>
</dbReference>
<dbReference type="GO" id="GO:0046872">
    <property type="term" value="F:metal ion binding"/>
    <property type="evidence" value="ECO:0007669"/>
    <property type="project" value="UniProtKB-KW"/>
</dbReference>
<dbReference type="EC" id="5.6.2.4" evidence="12"/>
<dbReference type="GO" id="GO:0043138">
    <property type="term" value="F:3'-5' DNA helicase activity"/>
    <property type="evidence" value="ECO:0007669"/>
    <property type="project" value="UniProtKB-EC"/>
</dbReference>
<sequence length="1474" mass="168997">MSFIKASPSNFPCDYYPERMSEHEREMFRQIIIMGSESLRKLREKAVEFTPKLALTQSTEFEPHGYVSYADRHGLVQSLKYFKVFFDQSSQVLCAAVNFVDLILTKTMVKTRHLEILCVASFTLAASLYSKEPVDIDRVIQLANYHCSHNEVQRMIKLLTTKLNLESELPTTVYDFITYYELICDNILSSYGYEPFIGKLLVHSDLRSRMEWLLLDDKCVCTDPSLTTLALFILYINYSCDQYLKNHQIAKGAPAIIVDQYERVVSNLKEIWYIMNNVFPEYLLNYFGVTKEAYEVVKDDVAAALNSYHEQGRTLYCQQKGWKVGHPPKRILRPLKKFETTLQAIEENPPPKPKTYSSKEIFSEERLKAKLKSCFGHNDYKSDLQRKAAEAVYKGTRDVYICMPTGSGKSLCFQLPAVARENSFAIVISPLIALVKNQVDFLTSKNILAQAFNSKTPKAQRQAIKSDMLSSKPKMKLLYVTPELCDTSSFQNLLCQIKPKVLSYFVIDEAHCLSQWGHDFRPSYRKLIQLRDKRPEVPIIALTATAAKEVKADIFKTLKMDQPLVFTVPVFRSNLFYDVFFIDSIPDPLEHLKQFIKQSLGSHSDSLPKDKRNCGIIYCRKKETCETLAIKLTSMGIKTLAYHSGLKSKERIEVQDSWTSGIVSVIAATCSFGMGVDKATVRFVCHWTVPQTVASYYQESGRAGRDGKKSYCRVYFSREEYNAISFLCQNSVDEEMNTSQFKSRQEYQQNKLKSFKQIVDSFTGTKCRHALFSKYFGDPDPKCVDKCDVCKSKDAVKEKISKFEGSQQFNKPRARKYDHLDSFGLDKYDGMDKGSYDDDGGYGESREQLEKKAKAEEKQLIKDQFKARGGGKPKENDIRKMNLELAKEARVIAAESTDIKIKGLTVSVRELFVDKIHSCLWTNYQTCARECKEYFNENDIVQKACKIEYSIICSTIAISRYRFLMTQKITQIQAATKNNKLCNDLKPCLEVSNKIQENASCLNIKKDGPECGGFMTAFEMEKSRNKQISDHISSEIPDKDDDLSKISFSNGIQNTLKSEESESKFSLSESMTKMNQNGFTTALQFKRDNPTYSLENQNKDCFEPSLQKDVIKFEPASPETMKYSKKDDSYLSTKNVSSLHCNKVVENSCESFADSMNVEHKIEFYDETRLSNKKIKVIPADCDSFKSALQISNSKTENKQKSKKKPISRSITDFFKTNSEKPNSSSTKAKESTIVTVKNEEKSLDILQSSKEYEYKKNEFDILKTDERSSTNKLEIAQKSTIENKLKVENIKKNQSSTFKLKVPAKCKLASDYTHLFGPSSPDGSSQSNNYQKYKASDKGANLLDKSIHKAYDKGAKLLDKNADTSKRNKRSYSDIKETEDSHESSQQSKRPKMPHEKASTKSPESVKNHRKTFYILKPIVQEYYVSEYIPDHSKFKDIFRKIHLDVLEKKIYDKERIRDIAVRRIKSKKYLKN</sequence>
<evidence type="ECO:0000259" key="16">
    <source>
        <dbReference type="PROSITE" id="PS51192"/>
    </source>
</evidence>
<dbReference type="InterPro" id="IPR036915">
    <property type="entry name" value="Cyclin-like_sf"/>
</dbReference>
<keyword evidence="8" id="KW-0238">DNA-binding</keyword>
<evidence type="ECO:0000256" key="8">
    <source>
        <dbReference type="ARBA" id="ARBA00023125"/>
    </source>
</evidence>
<dbReference type="InterPro" id="IPR006671">
    <property type="entry name" value="Cyclin_N"/>
</dbReference>
<evidence type="ECO:0000256" key="1">
    <source>
        <dbReference type="ARBA" id="ARBA00004123"/>
    </source>
</evidence>
<accession>A0ABD2WB80</accession>
<evidence type="ECO:0000256" key="7">
    <source>
        <dbReference type="ARBA" id="ARBA00022840"/>
    </source>
</evidence>
<dbReference type="GO" id="GO:0003677">
    <property type="term" value="F:DNA binding"/>
    <property type="evidence" value="ECO:0007669"/>
    <property type="project" value="UniProtKB-KW"/>
</dbReference>
<feature type="compositionally biased region" description="Basic and acidic residues" evidence="15">
    <location>
        <begin position="1394"/>
        <end position="1408"/>
    </location>
</feature>
<dbReference type="Pfam" id="PF00134">
    <property type="entry name" value="Cyclin_N"/>
    <property type="match status" value="1"/>
</dbReference>
<dbReference type="EMBL" id="JBJJXI010000121">
    <property type="protein sequence ID" value="KAL3390148.1"/>
    <property type="molecule type" value="Genomic_DNA"/>
</dbReference>
<comment type="subcellular location">
    <subcellularLocation>
        <location evidence="1">Nucleus</location>
    </subcellularLocation>
</comment>
<dbReference type="Pfam" id="PF16124">
    <property type="entry name" value="RecQ_Zn_bind"/>
    <property type="match status" value="1"/>
</dbReference>
<feature type="compositionally biased region" description="Polar residues" evidence="15">
    <location>
        <begin position="1209"/>
        <end position="1227"/>
    </location>
</feature>
<name>A0ABD2WB80_9HYME</name>
<feature type="region of interest" description="Disordered" evidence="15">
    <location>
        <begin position="1194"/>
        <end position="1232"/>
    </location>
</feature>
<evidence type="ECO:0000256" key="3">
    <source>
        <dbReference type="ARBA" id="ARBA00022723"/>
    </source>
</evidence>
<evidence type="ECO:0000256" key="10">
    <source>
        <dbReference type="ARBA" id="ARBA00023242"/>
    </source>
</evidence>
<dbReference type="SUPFAM" id="SSF47954">
    <property type="entry name" value="Cyclin-like"/>
    <property type="match status" value="1"/>
</dbReference>
<dbReference type="InterPro" id="IPR011545">
    <property type="entry name" value="DEAD/DEAH_box_helicase_dom"/>
</dbReference>
<dbReference type="PANTHER" id="PTHR13710">
    <property type="entry name" value="DNA HELICASE RECQ FAMILY MEMBER"/>
    <property type="match status" value="1"/>
</dbReference>
<evidence type="ECO:0000256" key="11">
    <source>
        <dbReference type="ARBA" id="ARBA00034617"/>
    </source>
</evidence>
<keyword evidence="4" id="KW-0547">Nucleotide-binding</keyword>
<dbReference type="Pfam" id="PF00270">
    <property type="entry name" value="DEAD"/>
    <property type="match status" value="1"/>
</dbReference>
<dbReference type="GO" id="GO:0016787">
    <property type="term" value="F:hydrolase activity"/>
    <property type="evidence" value="ECO:0007669"/>
    <property type="project" value="UniProtKB-KW"/>
</dbReference>
<evidence type="ECO:0000256" key="5">
    <source>
        <dbReference type="ARBA" id="ARBA00022801"/>
    </source>
</evidence>
<feature type="domain" description="Helicase ATP-binding" evidence="16">
    <location>
        <begin position="390"/>
        <end position="564"/>
    </location>
</feature>
<dbReference type="InterPro" id="IPR004589">
    <property type="entry name" value="DNA_helicase_ATP-dep_RecQ"/>
</dbReference>
<dbReference type="InterPro" id="IPR001650">
    <property type="entry name" value="Helicase_C-like"/>
</dbReference>
<keyword evidence="6" id="KW-0347">Helicase</keyword>
<dbReference type="Proteomes" id="UP001627154">
    <property type="component" value="Unassembled WGS sequence"/>
</dbReference>
<dbReference type="PROSITE" id="PS51192">
    <property type="entry name" value="HELICASE_ATP_BIND_1"/>
    <property type="match status" value="1"/>
</dbReference>
<dbReference type="InterPro" id="IPR013763">
    <property type="entry name" value="Cyclin-like_dom"/>
</dbReference>
<protein>
    <recommendedName>
        <fullName evidence="12">DNA 3'-5' helicase</fullName>
        <ecNumber evidence="12">5.6.2.4</ecNumber>
    </recommendedName>
</protein>
<evidence type="ECO:0000256" key="14">
    <source>
        <dbReference type="RuleBase" id="RU000383"/>
    </source>
</evidence>
<dbReference type="GO" id="GO:0005524">
    <property type="term" value="F:ATP binding"/>
    <property type="evidence" value="ECO:0007669"/>
    <property type="project" value="UniProtKB-KW"/>
</dbReference>
<keyword evidence="14" id="KW-0195">Cyclin</keyword>
<dbReference type="Gene3D" id="3.40.50.300">
    <property type="entry name" value="P-loop containing nucleotide triphosphate hydrolases"/>
    <property type="match status" value="2"/>
</dbReference>
<proteinExistence type="inferred from homology"/>
<dbReference type="SMART" id="SM00385">
    <property type="entry name" value="CYCLIN"/>
    <property type="match status" value="1"/>
</dbReference>
<gene>
    <name evidence="18" type="ORF">TKK_014959</name>
</gene>
<comment type="catalytic activity">
    <reaction evidence="11">
        <text>Couples ATP hydrolysis with the unwinding of duplex DNA by translocating in the 3'-5' direction.</text>
        <dbReference type="EC" id="5.6.2.4"/>
    </reaction>
</comment>
<evidence type="ECO:0000256" key="13">
    <source>
        <dbReference type="ARBA" id="ARBA00049360"/>
    </source>
</evidence>
<dbReference type="CDD" id="cd17920">
    <property type="entry name" value="DEXHc_RecQ"/>
    <property type="match status" value="1"/>
</dbReference>